<reference evidence="2" key="1">
    <citation type="submission" date="2016-07" db="EMBL/GenBank/DDBJ databases">
        <authorList>
            <person name="Florea S."/>
            <person name="Webb J.S."/>
            <person name="Jaromczyk J."/>
            <person name="Schardl C.L."/>
        </authorList>
    </citation>
    <scope>NUCLEOTIDE SEQUENCE [LARGE SCALE GENOMIC DNA]</scope>
    <source>
        <strain evidence="2">IPB1</strain>
    </source>
</reference>
<dbReference type="RefSeq" id="WP_065789788.1">
    <property type="nucleotide sequence ID" value="NZ_MAUJ01000001.1"/>
</dbReference>
<gene>
    <name evidence="1" type="ORF">A7985_07495</name>
</gene>
<protein>
    <recommendedName>
        <fullName evidence="3">SMI1/KNR4 family protein</fullName>
    </recommendedName>
</protein>
<proteinExistence type="predicted"/>
<dbReference type="OrthoDB" id="8617543at2"/>
<accession>A0A1C0TWS2</accession>
<comment type="caution">
    <text evidence="1">The sequence shown here is derived from an EMBL/GenBank/DDBJ whole genome shotgun (WGS) entry which is preliminary data.</text>
</comment>
<organism evidence="1 2">
    <name type="scientific">Pseudoalteromonas luteoviolacea</name>
    <dbReference type="NCBI Taxonomy" id="43657"/>
    <lineage>
        <taxon>Bacteria</taxon>
        <taxon>Pseudomonadati</taxon>
        <taxon>Pseudomonadota</taxon>
        <taxon>Gammaproteobacteria</taxon>
        <taxon>Alteromonadales</taxon>
        <taxon>Pseudoalteromonadaceae</taxon>
        <taxon>Pseudoalteromonas</taxon>
    </lineage>
</organism>
<sequence length="109" mass="12975">MNNWNPVEKSWIDNDLENQFWLLDEPQQRFWNLIKVMPQKWQLSLIGDLGGGFYVVAIFGNQVLYFNDIEDGYNISEFKIFGVIDDYFCNQNELHHSINYLYDKVRSGT</sequence>
<name>A0A1C0TWS2_9GAMM</name>
<dbReference type="AlphaFoldDB" id="A0A1C0TWS2"/>
<evidence type="ECO:0000313" key="1">
    <source>
        <dbReference type="EMBL" id="OCQ23775.1"/>
    </source>
</evidence>
<dbReference type="EMBL" id="MAUJ01000001">
    <property type="protein sequence ID" value="OCQ23775.1"/>
    <property type="molecule type" value="Genomic_DNA"/>
</dbReference>
<dbReference type="Proteomes" id="UP000093366">
    <property type="component" value="Unassembled WGS sequence"/>
</dbReference>
<evidence type="ECO:0000313" key="2">
    <source>
        <dbReference type="Proteomes" id="UP000093366"/>
    </source>
</evidence>
<evidence type="ECO:0008006" key="3">
    <source>
        <dbReference type="Google" id="ProtNLM"/>
    </source>
</evidence>